<protein>
    <submittedName>
        <fullName evidence="3">Transmembrane protein</fullName>
    </submittedName>
</protein>
<name>A0AAV4LLS8_BABCB</name>
<proteinExistence type="predicted"/>
<evidence type="ECO:0000256" key="2">
    <source>
        <dbReference type="SAM" id="SignalP"/>
    </source>
</evidence>
<keyword evidence="2" id="KW-0732">Signal</keyword>
<organism evidence="3 4">
    <name type="scientific">Babesia caballi</name>
    <dbReference type="NCBI Taxonomy" id="5871"/>
    <lineage>
        <taxon>Eukaryota</taxon>
        <taxon>Sar</taxon>
        <taxon>Alveolata</taxon>
        <taxon>Apicomplexa</taxon>
        <taxon>Aconoidasida</taxon>
        <taxon>Piroplasmida</taxon>
        <taxon>Babesiidae</taxon>
        <taxon>Babesia</taxon>
    </lineage>
</organism>
<dbReference type="PROSITE" id="PS51257">
    <property type="entry name" value="PROKAR_LIPOPROTEIN"/>
    <property type="match status" value="1"/>
</dbReference>
<evidence type="ECO:0000313" key="3">
    <source>
        <dbReference type="EMBL" id="GIX60741.1"/>
    </source>
</evidence>
<comment type="caution">
    <text evidence="3">The sequence shown here is derived from an EMBL/GenBank/DDBJ whole genome shotgun (WGS) entry which is preliminary data.</text>
</comment>
<keyword evidence="3" id="KW-0812">Transmembrane</keyword>
<dbReference type="EMBL" id="BPLF01000001">
    <property type="protein sequence ID" value="GIX60741.1"/>
    <property type="molecule type" value="Genomic_DNA"/>
</dbReference>
<dbReference type="RefSeq" id="XP_067712812.1">
    <property type="nucleotide sequence ID" value="XM_067856711.1"/>
</dbReference>
<sequence>MWLPQRAAQLLLCVCVAIIALIGCAAGARWERPGRARLASRVAKASNNVTSTANQRASIVLDMPTHSNKTAFVTCDLSDTASTPRKHEVPPRRRFGSGASRSRVDTAAKTRSAIKVESETKSAVVSQYGTTFRPPEVDPDLPPVIDLEQSTPDTLLSDINKLMEDPRSKTTACWRYLHLRTFPQRAALRSLTDLMPASRARECLNVTDGSNVDDLLDPTCHGYYCKRHYKAFFRYEPEFEYMRNGTEVFPRRLEPPKLQLPVDMPTTEGEKGRPSVPLGWRTFAVLGLYHTAMGVNDPAVLWSGFRLTDGDPMGRLASGLYNSPPALRVFTGSDAVMPDNTLLHSKHPIEQGEDFRGRKGDLSHLGPSAPRQHEAISEALYPHRFAADGVWPRKHFECVVSAMTLSQALWARLSATMLRSTAKVHRMYKLRVRKNFKQEVFSARRSNTILGHQKDLTKDPVETSVGVLYFLSAPTLHHAVELACSDPIARCNFYKQLLLFEADDALKYNMFENREPDRDNPRQYLVLGSYDDKDDPELLRDKMMRFVVRSNCVNTHVLLHAPRKDAMVDLSMPLQQFLPITTQQRDRLLGKLDSVRDACNAKNRSPPVADLTVINQFDSDDAIDWARRSPYTRAGCYKSLFVAKAYEIGFYGRHCKYVAPLPMGMSMTPVRQEYAILERDPVDVLRKRMSDGSGHIIALPKVLPRSSGLYQELAGRHSAGIANLDVDESPNHGKKVDPAVLPDAKPALADHGPPSWPKRLLITIRRTVSECFKAANVSAKYTASTRRRVPKQAHLGAVPFMHDGTTAVDVSNPWPADHKSATLSRKARTTTPDDVLHVVGQEGKDEVPGDAQTLPSVTLSTAAIRALLDQNAPVELDTPFYADLLKDYVYVALPAGEFFEFLPEEDNRRFNAMGPDNQTNSQTTAEDLNRLPKNKPIAFSGLWMRKSDYHLLYKSDEERCLLVGRAPDRTDRRRPLSPEMVKRALVRNEMLLDYARKGALLTWPDLSNAYTRRQGQLVSHLTPTEQLKTAWTVPPLSEPHARYTAADELPSARFYEKGVPHPADDPRQRMAQHPREVYRLSLEFLRQVERGEARPEDDPVRALVEADYVVNMQHNDSISTWEEPDVNLINIKPVSQAPPA</sequence>
<feature type="signal peptide" evidence="2">
    <location>
        <begin position="1"/>
        <end position="27"/>
    </location>
</feature>
<evidence type="ECO:0000313" key="4">
    <source>
        <dbReference type="Proteomes" id="UP001497744"/>
    </source>
</evidence>
<evidence type="ECO:0000256" key="1">
    <source>
        <dbReference type="SAM" id="MobiDB-lite"/>
    </source>
</evidence>
<reference evidence="3 4" key="1">
    <citation type="submission" date="2021-06" db="EMBL/GenBank/DDBJ databases">
        <title>Genome sequence of Babesia caballi.</title>
        <authorList>
            <person name="Yamagishi J."/>
            <person name="Kidaka T."/>
            <person name="Ochi A."/>
        </authorList>
    </citation>
    <scope>NUCLEOTIDE SEQUENCE [LARGE SCALE GENOMIC DNA]</scope>
    <source>
        <strain evidence="3">USDA-D6B2</strain>
    </source>
</reference>
<gene>
    <name evidence="3" type="ORF">BcabD6B2_01760</name>
</gene>
<accession>A0AAV4LLS8</accession>
<dbReference type="Proteomes" id="UP001497744">
    <property type="component" value="Unassembled WGS sequence"/>
</dbReference>
<dbReference type="GeneID" id="94192224"/>
<keyword evidence="4" id="KW-1185">Reference proteome</keyword>
<feature type="region of interest" description="Disordered" evidence="1">
    <location>
        <begin position="81"/>
        <end position="108"/>
    </location>
</feature>
<dbReference type="AlphaFoldDB" id="A0AAV4LLS8"/>
<keyword evidence="3" id="KW-0472">Membrane</keyword>
<feature type="chain" id="PRO_5043472750" evidence="2">
    <location>
        <begin position="28"/>
        <end position="1140"/>
    </location>
</feature>